<sequence>MEVNATAGPITIGTLHTALRVTLYSIEQLSANYAHWSSLAPGLVHGPPPPSPLSGSPSPNLDVPIIGDVWNEIREDHSSRHRAEGIKGLRCLRLSIKRELEYLEKFALDRYLEMHESLPPMPATDPSDILFSSSQRGDDAIPGNNDAAPPPLDTYLTGIEAPASSNAPSLCAHWEHLLFPALTSGCLSELGATLPVRVSEGKQLKGKKARQAAKNSKQQGKDSTIAKVDAIYNQQFAPVGLIRQRWVKIVTIKESALLSEFRLWESYIEPDDG</sequence>
<dbReference type="HOGENOM" id="CLU_1021423_0_0_1"/>
<organism evidence="2 3">
    <name type="scientific">Tilletiaria anomala (strain ATCC 24038 / CBS 436.72 / UBC 951)</name>
    <dbReference type="NCBI Taxonomy" id="1037660"/>
    <lineage>
        <taxon>Eukaryota</taxon>
        <taxon>Fungi</taxon>
        <taxon>Dikarya</taxon>
        <taxon>Basidiomycota</taxon>
        <taxon>Ustilaginomycotina</taxon>
        <taxon>Exobasidiomycetes</taxon>
        <taxon>Georgefischeriales</taxon>
        <taxon>Tilletiariaceae</taxon>
        <taxon>Tilletiaria</taxon>
    </lineage>
</organism>
<evidence type="ECO:0000313" key="3">
    <source>
        <dbReference type="Proteomes" id="UP000027361"/>
    </source>
</evidence>
<dbReference type="RefSeq" id="XP_013242940.1">
    <property type="nucleotide sequence ID" value="XM_013387486.1"/>
</dbReference>
<comment type="caution">
    <text evidence="2">The sequence shown here is derived from an EMBL/GenBank/DDBJ whole genome shotgun (WGS) entry which is preliminary data.</text>
</comment>
<evidence type="ECO:0000256" key="1">
    <source>
        <dbReference type="SAM" id="MobiDB-lite"/>
    </source>
</evidence>
<dbReference type="AlphaFoldDB" id="A0A066VX88"/>
<dbReference type="GeneID" id="25263259"/>
<reference evidence="2 3" key="1">
    <citation type="submission" date="2014-05" db="EMBL/GenBank/DDBJ databases">
        <title>Draft genome sequence of a rare smut relative, Tilletiaria anomala UBC 951.</title>
        <authorList>
            <consortium name="DOE Joint Genome Institute"/>
            <person name="Toome M."/>
            <person name="Kuo A."/>
            <person name="Henrissat B."/>
            <person name="Lipzen A."/>
            <person name="Tritt A."/>
            <person name="Yoshinaga Y."/>
            <person name="Zane M."/>
            <person name="Barry K."/>
            <person name="Grigoriev I.V."/>
            <person name="Spatafora J.W."/>
            <person name="Aimea M.C."/>
        </authorList>
    </citation>
    <scope>NUCLEOTIDE SEQUENCE [LARGE SCALE GENOMIC DNA]</scope>
    <source>
        <strain evidence="2 3">UBC 951</strain>
    </source>
</reference>
<gene>
    <name evidence="2" type="ORF">K437DRAFT_247479</name>
</gene>
<feature type="non-terminal residue" evidence="2">
    <location>
        <position position="273"/>
    </location>
</feature>
<evidence type="ECO:0000313" key="2">
    <source>
        <dbReference type="EMBL" id="KDN44873.1"/>
    </source>
</evidence>
<dbReference type="InParanoid" id="A0A066VX88"/>
<keyword evidence="3" id="KW-1185">Reference proteome</keyword>
<protein>
    <submittedName>
        <fullName evidence="2">Uncharacterized protein</fullName>
    </submittedName>
</protein>
<feature type="region of interest" description="Disordered" evidence="1">
    <location>
        <begin position="130"/>
        <end position="149"/>
    </location>
</feature>
<dbReference type="EMBL" id="JMSN01000047">
    <property type="protein sequence ID" value="KDN44873.1"/>
    <property type="molecule type" value="Genomic_DNA"/>
</dbReference>
<proteinExistence type="predicted"/>
<dbReference type="Proteomes" id="UP000027361">
    <property type="component" value="Unassembled WGS sequence"/>
</dbReference>
<accession>A0A066VX88</accession>
<name>A0A066VX88_TILAU</name>